<dbReference type="PANTHER" id="PTHR34595:SF7">
    <property type="entry name" value="SLL1039 PROTEIN"/>
    <property type="match status" value="1"/>
</dbReference>
<name>A0A562QUT1_9BACI</name>
<dbReference type="InterPro" id="IPR007296">
    <property type="entry name" value="DUF403"/>
</dbReference>
<dbReference type="AlphaFoldDB" id="A0A562QUT1"/>
<dbReference type="Pfam" id="PF04168">
    <property type="entry name" value="Alpha-E"/>
    <property type="match status" value="1"/>
</dbReference>
<dbReference type="PANTHER" id="PTHR34595">
    <property type="entry name" value="BLR5612 PROTEIN"/>
    <property type="match status" value="1"/>
</dbReference>
<dbReference type="OrthoDB" id="9803532at2"/>
<reference evidence="2 3" key="1">
    <citation type="journal article" date="2015" name="Stand. Genomic Sci.">
        <title>Genomic Encyclopedia of Bacterial and Archaeal Type Strains, Phase III: the genomes of soil and plant-associated and newly described type strains.</title>
        <authorList>
            <person name="Whitman W.B."/>
            <person name="Woyke T."/>
            <person name="Klenk H.P."/>
            <person name="Zhou Y."/>
            <person name="Lilburn T.G."/>
            <person name="Beck B.J."/>
            <person name="De Vos P."/>
            <person name="Vandamme P."/>
            <person name="Eisen J.A."/>
            <person name="Garrity G."/>
            <person name="Hugenholtz P."/>
            <person name="Kyrpides N.C."/>
        </authorList>
    </citation>
    <scope>NUCLEOTIDE SEQUENCE [LARGE SCALE GENOMIC DNA]</scope>
    <source>
        <strain evidence="2 3">CGMCC 1.10116</strain>
    </source>
</reference>
<gene>
    <name evidence="2" type="ORF">IQ10_00488</name>
</gene>
<evidence type="ECO:0000313" key="3">
    <source>
        <dbReference type="Proteomes" id="UP000315711"/>
    </source>
</evidence>
<keyword evidence="3" id="KW-1185">Reference proteome</keyword>
<feature type="domain" description="DUF403" evidence="1">
    <location>
        <begin position="1"/>
        <end position="289"/>
    </location>
</feature>
<evidence type="ECO:0000259" key="1">
    <source>
        <dbReference type="Pfam" id="PF04168"/>
    </source>
</evidence>
<proteinExistence type="predicted"/>
<sequence length="315" mass="36702">MLRRVADSLYWMSRNIERAENNARVLGVQLIKELEGSEKEITKNHNWNTILEICASASEFQHLYGNRLPKEEAVIEYITFSEHNPNSIYNCAKIARENARITRDHVPNDLWVSVNEFYLYLNETSQLQWNSKHIHSYLQQVKMASLTTQGIIESLMPQDVCYHIINIGKWLERAENTIRIVNEACEITNRIIKGNKIEHFHCGHSALQLVNGHNAYLKQARPKMDSRQVLPFLVSDSTFPRSIRYCLNKVNRGIQQLENEGAFVYSRQLKVVMNDLVERCNKLKVENMNLMDHKSDFFELIKGDSWNNAPKKRIG</sequence>
<dbReference type="InterPro" id="IPR051680">
    <property type="entry name" value="ATP-dep_Glu-Cys_Ligase-2"/>
</dbReference>
<dbReference type="Proteomes" id="UP000315711">
    <property type="component" value="Unassembled WGS sequence"/>
</dbReference>
<evidence type="ECO:0000313" key="2">
    <source>
        <dbReference type="EMBL" id="TWI60064.1"/>
    </source>
</evidence>
<protein>
    <submittedName>
        <fullName evidence="2">Putative alpha-E superfamily protein</fullName>
    </submittedName>
</protein>
<accession>A0A562QUT1</accession>
<organism evidence="2 3">
    <name type="scientific">Halalkalibacter nanhaiisediminis</name>
    <dbReference type="NCBI Taxonomy" id="688079"/>
    <lineage>
        <taxon>Bacteria</taxon>
        <taxon>Bacillati</taxon>
        <taxon>Bacillota</taxon>
        <taxon>Bacilli</taxon>
        <taxon>Bacillales</taxon>
        <taxon>Bacillaceae</taxon>
        <taxon>Halalkalibacter</taxon>
    </lineage>
</organism>
<dbReference type="EMBL" id="VLKZ01000001">
    <property type="protein sequence ID" value="TWI60064.1"/>
    <property type="molecule type" value="Genomic_DNA"/>
</dbReference>
<comment type="caution">
    <text evidence="2">The sequence shown here is derived from an EMBL/GenBank/DDBJ whole genome shotgun (WGS) entry which is preliminary data.</text>
</comment>
<dbReference type="RefSeq" id="WP_158639967.1">
    <property type="nucleotide sequence ID" value="NZ_VLKZ01000001.1"/>
</dbReference>